<sequence>MPLITQFLPARERDVNTTTKDNITQNIDASEKDAARNYDDFEQFNEDECLDSDMEGSILHRPRPKKAQRTPAVPQRSDKRASRIGQDFESEMKQLEAGISAVDSDPHELYLSSEEDASESADDASLLSYDEEEDEEDASRATSRSSSLSSQPDTARVVSFKFAGKPQVIEIFLHPHLPPRRSTAPPENRQSTMSSMSFTRPSPPQYSPNSNHRLSVCSTNSSSSSSLSHKLSLSNFRPPSRQSSKADMPRMAKPFSPSASSYVSNSTSFLASDPCPTPTPNESEPKPRTFLQRTFSAARRRPSMPKMNLSYTSGVVSQRQSSLSLSQTYREAEKGHQRTPTLEELRKEEAESMEREAHEGKGSYESMLPPTVTREAFPTAPMPTGTRTRGSSIMGLGRKKTFKAR</sequence>
<feature type="compositionally biased region" description="Acidic residues" evidence="1">
    <location>
        <begin position="113"/>
        <end position="122"/>
    </location>
</feature>
<accession>A0A3D8SE84</accession>
<feature type="region of interest" description="Disordered" evidence="1">
    <location>
        <begin position="15"/>
        <end position="34"/>
    </location>
</feature>
<comment type="caution">
    <text evidence="2">The sequence shown here is derived from an EMBL/GenBank/DDBJ whole genome shotgun (WGS) entry which is preliminary data.</text>
</comment>
<feature type="compositionally biased region" description="Basic and acidic residues" evidence="1">
    <location>
        <begin position="330"/>
        <end position="362"/>
    </location>
</feature>
<evidence type="ECO:0000313" key="3">
    <source>
        <dbReference type="Proteomes" id="UP000256645"/>
    </source>
</evidence>
<feature type="region of interest" description="Disordered" evidence="1">
    <location>
        <begin position="111"/>
        <end position="154"/>
    </location>
</feature>
<feature type="compositionally biased region" description="Polar residues" evidence="1">
    <location>
        <begin position="235"/>
        <end position="245"/>
    </location>
</feature>
<feature type="compositionally biased region" description="Low complexity" evidence="1">
    <location>
        <begin position="140"/>
        <end position="150"/>
    </location>
</feature>
<feature type="compositionally biased region" description="Low complexity" evidence="1">
    <location>
        <begin position="214"/>
        <end position="234"/>
    </location>
</feature>
<organism evidence="2 3">
    <name type="scientific">Coleophoma cylindrospora</name>
    <dbReference type="NCBI Taxonomy" id="1849047"/>
    <lineage>
        <taxon>Eukaryota</taxon>
        <taxon>Fungi</taxon>
        <taxon>Dikarya</taxon>
        <taxon>Ascomycota</taxon>
        <taxon>Pezizomycotina</taxon>
        <taxon>Leotiomycetes</taxon>
        <taxon>Helotiales</taxon>
        <taxon>Dermateaceae</taxon>
        <taxon>Coleophoma</taxon>
    </lineage>
</organism>
<keyword evidence="3" id="KW-1185">Reference proteome</keyword>
<feature type="compositionally biased region" description="Polar residues" evidence="1">
    <location>
        <begin position="257"/>
        <end position="270"/>
    </location>
</feature>
<evidence type="ECO:0000313" key="2">
    <source>
        <dbReference type="EMBL" id="RDW84645.1"/>
    </source>
</evidence>
<feature type="compositionally biased region" description="Polar residues" evidence="1">
    <location>
        <begin position="16"/>
        <end position="28"/>
    </location>
</feature>
<protein>
    <submittedName>
        <fullName evidence="2">Uncharacterized protein</fullName>
    </submittedName>
</protein>
<dbReference type="OrthoDB" id="4838114at2759"/>
<proteinExistence type="predicted"/>
<feature type="region of interest" description="Disordered" evidence="1">
    <location>
        <begin position="329"/>
        <end position="405"/>
    </location>
</feature>
<feature type="region of interest" description="Disordered" evidence="1">
    <location>
        <begin position="46"/>
        <end position="86"/>
    </location>
</feature>
<dbReference type="AlphaFoldDB" id="A0A3D8SE84"/>
<feature type="compositionally biased region" description="Polar residues" evidence="1">
    <location>
        <begin position="188"/>
        <end position="200"/>
    </location>
</feature>
<dbReference type="Proteomes" id="UP000256645">
    <property type="component" value="Unassembled WGS sequence"/>
</dbReference>
<dbReference type="EMBL" id="PDLM01000002">
    <property type="protein sequence ID" value="RDW84645.1"/>
    <property type="molecule type" value="Genomic_DNA"/>
</dbReference>
<feature type="region of interest" description="Disordered" evidence="1">
    <location>
        <begin position="173"/>
        <end position="287"/>
    </location>
</feature>
<gene>
    <name evidence="2" type="ORF">BP6252_02235</name>
</gene>
<reference evidence="2 3" key="1">
    <citation type="journal article" date="2018" name="IMA Fungus">
        <title>IMA Genome-F 9: Draft genome sequence of Annulohypoxylon stygium, Aspergillus mulundensis, Berkeleyomyces basicola (syn. Thielaviopsis basicola), Ceratocystis smalleyi, two Cercospora beticola strains, Coleophoma cylindrospora, Fusarium fracticaudum, Phialophora cf. hyalina, and Morchella septimelata.</title>
        <authorList>
            <person name="Wingfield B.D."/>
            <person name="Bills G.F."/>
            <person name="Dong Y."/>
            <person name="Huang W."/>
            <person name="Nel W.J."/>
            <person name="Swalarsk-Parry B.S."/>
            <person name="Vaghefi N."/>
            <person name="Wilken P.M."/>
            <person name="An Z."/>
            <person name="de Beer Z.W."/>
            <person name="De Vos L."/>
            <person name="Chen L."/>
            <person name="Duong T.A."/>
            <person name="Gao Y."/>
            <person name="Hammerbacher A."/>
            <person name="Kikkert J.R."/>
            <person name="Li Y."/>
            <person name="Li H."/>
            <person name="Li K."/>
            <person name="Li Q."/>
            <person name="Liu X."/>
            <person name="Ma X."/>
            <person name="Naidoo K."/>
            <person name="Pethybridge S.J."/>
            <person name="Sun J."/>
            <person name="Steenkamp E.T."/>
            <person name="van der Nest M.A."/>
            <person name="van Wyk S."/>
            <person name="Wingfield M.J."/>
            <person name="Xiong C."/>
            <person name="Yue Q."/>
            <person name="Zhang X."/>
        </authorList>
    </citation>
    <scope>NUCLEOTIDE SEQUENCE [LARGE SCALE GENOMIC DNA]</scope>
    <source>
        <strain evidence="2 3">BP6252</strain>
    </source>
</reference>
<evidence type="ECO:0000256" key="1">
    <source>
        <dbReference type="SAM" id="MobiDB-lite"/>
    </source>
</evidence>
<name>A0A3D8SE84_9HELO</name>